<dbReference type="InterPro" id="IPR036661">
    <property type="entry name" value="Luciferase-like_sf"/>
</dbReference>
<dbReference type="Proteomes" id="UP001596220">
    <property type="component" value="Unassembled WGS sequence"/>
</dbReference>
<dbReference type="InterPro" id="IPR050564">
    <property type="entry name" value="F420-G6PD/mer"/>
</dbReference>
<dbReference type="PANTHER" id="PTHR43244">
    <property type="match status" value="1"/>
</dbReference>
<dbReference type="InterPro" id="IPR019919">
    <property type="entry name" value="Lucif-like_OxRdtase_MSMEG_2256"/>
</dbReference>
<evidence type="ECO:0000259" key="1">
    <source>
        <dbReference type="Pfam" id="PF00296"/>
    </source>
</evidence>
<accession>A0ABW1NY04</accession>
<keyword evidence="3" id="KW-1185">Reference proteome</keyword>
<dbReference type="InterPro" id="IPR011251">
    <property type="entry name" value="Luciferase-like_dom"/>
</dbReference>
<dbReference type="NCBIfam" id="TIGR03617">
    <property type="entry name" value="F420_MSMEG_2256"/>
    <property type="match status" value="1"/>
</dbReference>
<organism evidence="2 3">
    <name type="scientific">Saccharothrix lopnurensis</name>
    <dbReference type="NCBI Taxonomy" id="1670621"/>
    <lineage>
        <taxon>Bacteria</taxon>
        <taxon>Bacillati</taxon>
        <taxon>Actinomycetota</taxon>
        <taxon>Actinomycetes</taxon>
        <taxon>Pseudonocardiales</taxon>
        <taxon>Pseudonocardiaceae</taxon>
        <taxon>Saccharothrix</taxon>
    </lineage>
</organism>
<dbReference type="EMBL" id="JBHSQO010000002">
    <property type="protein sequence ID" value="MFC6088073.1"/>
    <property type="molecule type" value="Genomic_DNA"/>
</dbReference>
<name>A0ABW1NY04_9PSEU</name>
<proteinExistence type="predicted"/>
<evidence type="ECO:0000313" key="3">
    <source>
        <dbReference type="Proteomes" id="UP001596220"/>
    </source>
</evidence>
<reference evidence="3" key="1">
    <citation type="journal article" date="2019" name="Int. J. Syst. Evol. Microbiol.">
        <title>The Global Catalogue of Microorganisms (GCM) 10K type strain sequencing project: providing services to taxonomists for standard genome sequencing and annotation.</title>
        <authorList>
            <consortium name="The Broad Institute Genomics Platform"/>
            <consortium name="The Broad Institute Genome Sequencing Center for Infectious Disease"/>
            <person name="Wu L."/>
            <person name="Ma J."/>
        </authorList>
    </citation>
    <scope>NUCLEOTIDE SEQUENCE [LARGE SCALE GENOMIC DNA]</scope>
    <source>
        <strain evidence="3">CGMCC 4.7246</strain>
    </source>
</reference>
<feature type="domain" description="Luciferase-like" evidence="1">
    <location>
        <begin position="10"/>
        <end position="297"/>
    </location>
</feature>
<comment type="caution">
    <text evidence="2">The sequence shown here is derived from an EMBL/GenBank/DDBJ whole genome shotgun (WGS) entry which is preliminary data.</text>
</comment>
<dbReference type="GO" id="GO:0016491">
    <property type="term" value="F:oxidoreductase activity"/>
    <property type="evidence" value="ECO:0007669"/>
    <property type="project" value="UniProtKB-KW"/>
</dbReference>
<keyword evidence="2" id="KW-0560">Oxidoreductase</keyword>
<dbReference type="SUPFAM" id="SSF51679">
    <property type="entry name" value="Bacterial luciferase-like"/>
    <property type="match status" value="1"/>
</dbReference>
<dbReference type="Pfam" id="PF00296">
    <property type="entry name" value="Bac_luciferase"/>
    <property type="match status" value="1"/>
</dbReference>
<dbReference type="CDD" id="cd01097">
    <property type="entry name" value="Tetrahydromethanopterin_reductase"/>
    <property type="match status" value="1"/>
</dbReference>
<evidence type="ECO:0000313" key="2">
    <source>
        <dbReference type="EMBL" id="MFC6088073.1"/>
    </source>
</evidence>
<sequence length="332" mass="35870">MKVDRVEMSPDPTVALDLARAAEEAGCDGFWVAETCRDPFVALSRVAGEVDLDLGTAVAVAFARNPMSTAVLANDLQLLSCGRFHLGLGSQVEAHITNRFGMPWSRPAARMREFVLALRAIWRGWATREPLRFRGEFYTHTLMTPIFDPGPNPFGSPAVWLAGVGERMTEVAGEVADGFLCHSFTTERYLREVTLPALARGRARSGGLPPVEVLGPSLIAHDDRSVARLRRQIAFYGSTPAYRGVLDLHGWGGLHEELHQLSLDGRWEEMNGLVTDEVLHAFAVVGTPAGTRVEYARRYGGLVTRFAEPTPTAVVGAGFGAGIKVGAGAGFG</sequence>
<dbReference type="RefSeq" id="WP_380632187.1">
    <property type="nucleotide sequence ID" value="NZ_JBHSQO010000002.1"/>
</dbReference>
<dbReference type="Gene3D" id="3.20.20.30">
    <property type="entry name" value="Luciferase-like domain"/>
    <property type="match status" value="1"/>
</dbReference>
<dbReference type="PANTHER" id="PTHR43244:SF2">
    <property type="entry name" value="CONSERVED HYPOTHETICAL ALANINE AND PROLINE-RICH PROTEIN"/>
    <property type="match status" value="1"/>
</dbReference>
<protein>
    <submittedName>
        <fullName evidence="2">TIGR03617 family F420-dependent LLM class oxidoreductase</fullName>
        <ecNumber evidence="2">1.-.-.-</ecNumber>
    </submittedName>
</protein>
<gene>
    <name evidence="2" type="ORF">ACFP3R_02185</name>
</gene>
<dbReference type="EC" id="1.-.-.-" evidence="2"/>